<dbReference type="SMART" id="SM00338">
    <property type="entry name" value="BRLZ"/>
    <property type="match status" value="1"/>
</dbReference>
<gene>
    <name evidence="9" type="ORF">DPMN_193968</name>
</gene>
<evidence type="ECO:0000256" key="2">
    <source>
        <dbReference type="ARBA" id="ARBA00006079"/>
    </source>
</evidence>
<evidence type="ECO:0000259" key="8">
    <source>
        <dbReference type="PROSITE" id="PS50217"/>
    </source>
</evidence>
<dbReference type="PANTHER" id="PTHR11988:SF55">
    <property type="entry name" value="BZIP DOMAIN-CONTAINING PROTEIN"/>
    <property type="match status" value="1"/>
</dbReference>
<feature type="compositionally biased region" description="Basic and acidic residues" evidence="7">
    <location>
        <begin position="238"/>
        <end position="247"/>
    </location>
</feature>
<dbReference type="PROSITE" id="PS50217">
    <property type="entry name" value="BZIP"/>
    <property type="match status" value="1"/>
</dbReference>
<dbReference type="OrthoDB" id="6022300at2759"/>
<dbReference type="GO" id="GO:0005634">
    <property type="term" value="C:nucleus"/>
    <property type="evidence" value="ECO:0007669"/>
    <property type="project" value="UniProtKB-SubCell"/>
</dbReference>
<dbReference type="Proteomes" id="UP000828390">
    <property type="component" value="Unassembled WGS sequence"/>
</dbReference>
<comment type="caution">
    <text evidence="9">The sequence shown here is derived from an EMBL/GenBank/DDBJ whole genome shotgun (WGS) entry which is preliminary data.</text>
</comment>
<keyword evidence="10" id="KW-1185">Reference proteome</keyword>
<evidence type="ECO:0000256" key="3">
    <source>
        <dbReference type="ARBA" id="ARBA00023015"/>
    </source>
</evidence>
<sequence>MSDGTFCDFPGQLDSAMLQQMAGYSGRGLADNLGDGHHSASSKALAGFYMEQFAQSLPSHIMDSLAMSAMSVSNHGNQEMLLAGMMSQASAAASYENAVNFAMKSEKGLPPTPPGSPEEQKEAHNTHHGYHSNSHPASMVGMPSSFNHNLLAKPVPMRRISDKRVSHGRSSLSETPAQPPTIEIPALPESSNPTFARALAAMSHSQKRPRSEKKAIPDEQKDDKYFERRKRNNNAAKKSRDSRKAREDEIAIRASFLEKENAILRAQVGTLREEANSLRQLLLQKRSTARH</sequence>
<reference evidence="9" key="2">
    <citation type="submission" date="2020-11" db="EMBL/GenBank/DDBJ databases">
        <authorList>
            <person name="McCartney M.A."/>
            <person name="Auch B."/>
            <person name="Kono T."/>
            <person name="Mallez S."/>
            <person name="Becker A."/>
            <person name="Gohl D.M."/>
            <person name="Silverstein K.A.T."/>
            <person name="Koren S."/>
            <person name="Bechman K.B."/>
            <person name="Herman A."/>
            <person name="Abrahante J.E."/>
            <person name="Garbe J."/>
        </authorList>
    </citation>
    <scope>NUCLEOTIDE SEQUENCE</scope>
    <source>
        <strain evidence="9">Duluth1</strain>
        <tissue evidence="9">Whole animal</tissue>
    </source>
</reference>
<evidence type="ECO:0000256" key="5">
    <source>
        <dbReference type="ARBA" id="ARBA00023163"/>
    </source>
</evidence>
<dbReference type="Pfam" id="PF07716">
    <property type="entry name" value="bZIP_2"/>
    <property type="match status" value="1"/>
</dbReference>
<evidence type="ECO:0000256" key="7">
    <source>
        <dbReference type="SAM" id="MobiDB-lite"/>
    </source>
</evidence>
<feature type="region of interest" description="Disordered" evidence="7">
    <location>
        <begin position="162"/>
        <end position="247"/>
    </location>
</feature>
<evidence type="ECO:0000313" key="10">
    <source>
        <dbReference type="Proteomes" id="UP000828390"/>
    </source>
</evidence>
<dbReference type="PANTHER" id="PTHR11988">
    <property type="entry name" value="THYROTROPH EMBRYONIC FACTOR RELATED"/>
    <property type="match status" value="1"/>
</dbReference>
<protein>
    <recommendedName>
        <fullName evidence="8">BZIP domain-containing protein</fullName>
    </recommendedName>
</protein>
<evidence type="ECO:0000256" key="1">
    <source>
        <dbReference type="ARBA" id="ARBA00004123"/>
    </source>
</evidence>
<dbReference type="AlphaFoldDB" id="A0A9D3Y3Y3"/>
<dbReference type="EMBL" id="JAIWYP010000025">
    <property type="protein sequence ID" value="KAH3692155.1"/>
    <property type="molecule type" value="Genomic_DNA"/>
</dbReference>
<comment type="subcellular location">
    <subcellularLocation>
        <location evidence="1">Nucleus</location>
    </subcellularLocation>
</comment>
<dbReference type="FunFam" id="1.20.5.170:FF:000025">
    <property type="entry name" value="nuclear factor interleukin-3-regulated protein-like"/>
    <property type="match status" value="1"/>
</dbReference>
<dbReference type="InterPro" id="IPR040223">
    <property type="entry name" value="PAR_bZIP"/>
</dbReference>
<comment type="similarity">
    <text evidence="2">Belongs to the bZIP family. NFIL3 subfamily.</text>
</comment>
<keyword evidence="4" id="KW-0238">DNA-binding</keyword>
<keyword evidence="5" id="KW-0804">Transcription</keyword>
<dbReference type="GO" id="GO:0000981">
    <property type="term" value="F:DNA-binding transcription factor activity, RNA polymerase II-specific"/>
    <property type="evidence" value="ECO:0007669"/>
    <property type="project" value="TreeGrafter"/>
</dbReference>
<feature type="compositionally biased region" description="Basic and acidic residues" evidence="7">
    <location>
        <begin position="212"/>
        <end position="226"/>
    </location>
</feature>
<dbReference type="CDD" id="cd14695">
    <property type="entry name" value="bZIP_HLF"/>
    <property type="match status" value="1"/>
</dbReference>
<dbReference type="InterPro" id="IPR046347">
    <property type="entry name" value="bZIP_sf"/>
</dbReference>
<dbReference type="InterPro" id="IPR004827">
    <property type="entry name" value="bZIP"/>
</dbReference>
<name>A0A9D3Y3Y3_DREPO</name>
<evidence type="ECO:0000313" key="9">
    <source>
        <dbReference type="EMBL" id="KAH3692155.1"/>
    </source>
</evidence>
<proteinExistence type="inferred from homology"/>
<feature type="region of interest" description="Disordered" evidence="7">
    <location>
        <begin position="105"/>
        <end position="149"/>
    </location>
</feature>
<dbReference type="SUPFAM" id="SSF57959">
    <property type="entry name" value="Leucine zipper domain"/>
    <property type="match status" value="1"/>
</dbReference>
<organism evidence="9 10">
    <name type="scientific">Dreissena polymorpha</name>
    <name type="common">Zebra mussel</name>
    <name type="synonym">Mytilus polymorpha</name>
    <dbReference type="NCBI Taxonomy" id="45954"/>
    <lineage>
        <taxon>Eukaryota</taxon>
        <taxon>Metazoa</taxon>
        <taxon>Spiralia</taxon>
        <taxon>Lophotrochozoa</taxon>
        <taxon>Mollusca</taxon>
        <taxon>Bivalvia</taxon>
        <taxon>Autobranchia</taxon>
        <taxon>Heteroconchia</taxon>
        <taxon>Euheterodonta</taxon>
        <taxon>Imparidentia</taxon>
        <taxon>Neoheterodontei</taxon>
        <taxon>Myida</taxon>
        <taxon>Dreissenoidea</taxon>
        <taxon>Dreissenidae</taxon>
        <taxon>Dreissena</taxon>
    </lineage>
</organism>
<keyword evidence="6" id="KW-0539">Nucleus</keyword>
<dbReference type="GO" id="GO:0000978">
    <property type="term" value="F:RNA polymerase II cis-regulatory region sequence-specific DNA binding"/>
    <property type="evidence" value="ECO:0007669"/>
    <property type="project" value="TreeGrafter"/>
</dbReference>
<reference evidence="9" key="1">
    <citation type="journal article" date="2019" name="bioRxiv">
        <title>The Genome of the Zebra Mussel, Dreissena polymorpha: A Resource for Invasive Species Research.</title>
        <authorList>
            <person name="McCartney M.A."/>
            <person name="Auch B."/>
            <person name="Kono T."/>
            <person name="Mallez S."/>
            <person name="Zhang Y."/>
            <person name="Obille A."/>
            <person name="Becker A."/>
            <person name="Abrahante J.E."/>
            <person name="Garbe J."/>
            <person name="Badalamenti J.P."/>
            <person name="Herman A."/>
            <person name="Mangelson H."/>
            <person name="Liachko I."/>
            <person name="Sullivan S."/>
            <person name="Sone E.D."/>
            <person name="Koren S."/>
            <person name="Silverstein K.A.T."/>
            <person name="Beckman K.B."/>
            <person name="Gohl D.M."/>
        </authorList>
    </citation>
    <scope>NUCLEOTIDE SEQUENCE</scope>
    <source>
        <strain evidence="9">Duluth1</strain>
        <tissue evidence="9">Whole animal</tissue>
    </source>
</reference>
<evidence type="ECO:0000256" key="6">
    <source>
        <dbReference type="ARBA" id="ARBA00023242"/>
    </source>
</evidence>
<accession>A0A9D3Y3Y3</accession>
<dbReference type="Gene3D" id="1.20.5.170">
    <property type="match status" value="1"/>
</dbReference>
<evidence type="ECO:0000256" key="4">
    <source>
        <dbReference type="ARBA" id="ARBA00023125"/>
    </source>
</evidence>
<keyword evidence="3" id="KW-0805">Transcription regulation</keyword>
<feature type="domain" description="BZIP" evidence="8">
    <location>
        <begin position="222"/>
        <end position="285"/>
    </location>
</feature>